<evidence type="ECO:0000256" key="14">
    <source>
        <dbReference type="ARBA" id="ARBA00039401"/>
    </source>
</evidence>
<dbReference type="SUPFAM" id="SSF55874">
    <property type="entry name" value="ATPase domain of HSP90 chaperone/DNA topoisomerase II/histidine kinase"/>
    <property type="match status" value="1"/>
</dbReference>
<dbReference type="CDD" id="cd00130">
    <property type="entry name" value="PAS"/>
    <property type="match status" value="1"/>
</dbReference>
<feature type="domain" description="Histidine kinase" evidence="15">
    <location>
        <begin position="444"/>
        <end position="661"/>
    </location>
</feature>
<evidence type="ECO:0000256" key="13">
    <source>
        <dbReference type="ARBA" id="ARBA00023136"/>
    </source>
</evidence>
<comment type="subcellular location">
    <subcellularLocation>
        <location evidence="3">Cell membrane</location>
    </subcellularLocation>
    <subcellularLocation>
        <location evidence="2">Membrane</location>
        <topology evidence="2">Multi-pass membrane protein</topology>
    </subcellularLocation>
</comment>
<comment type="catalytic activity">
    <reaction evidence="1">
        <text>ATP + protein L-histidine = ADP + protein N-phospho-L-histidine.</text>
        <dbReference type="EC" id="2.7.13.3"/>
    </reaction>
</comment>
<evidence type="ECO:0000256" key="4">
    <source>
        <dbReference type="ARBA" id="ARBA00012438"/>
    </source>
</evidence>
<feature type="domain" description="PAS" evidence="16">
    <location>
        <begin position="16"/>
        <end position="63"/>
    </location>
</feature>
<keyword evidence="8" id="KW-0547">Nucleotide-binding</keyword>
<dbReference type="PROSITE" id="PS50109">
    <property type="entry name" value="HIS_KIN"/>
    <property type="match status" value="1"/>
</dbReference>
<evidence type="ECO:0000313" key="17">
    <source>
        <dbReference type="EMBL" id="GID64677.1"/>
    </source>
</evidence>
<dbReference type="AlphaFoldDB" id="A0A919IFZ3"/>
<keyword evidence="11" id="KW-1133">Transmembrane helix</keyword>
<dbReference type="PANTHER" id="PTHR42878">
    <property type="entry name" value="TWO-COMPONENT HISTIDINE KINASE"/>
    <property type="match status" value="1"/>
</dbReference>
<dbReference type="InterPro" id="IPR003018">
    <property type="entry name" value="GAF"/>
</dbReference>
<dbReference type="SMART" id="SM00065">
    <property type="entry name" value="GAF"/>
    <property type="match status" value="1"/>
</dbReference>
<dbReference type="InterPro" id="IPR000014">
    <property type="entry name" value="PAS"/>
</dbReference>
<evidence type="ECO:0000259" key="16">
    <source>
        <dbReference type="PROSITE" id="PS50112"/>
    </source>
</evidence>
<dbReference type="GO" id="GO:0007234">
    <property type="term" value="P:osmosensory signaling via phosphorelay pathway"/>
    <property type="evidence" value="ECO:0007669"/>
    <property type="project" value="TreeGrafter"/>
</dbReference>
<dbReference type="InterPro" id="IPR003594">
    <property type="entry name" value="HATPase_dom"/>
</dbReference>
<evidence type="ECO:0000256" key="8">
    <source>
        <dbReference type="ARBA" id="ARBA00022741"/>
    </source>
</evidence>
<dbReference type="GO" id="GO:0000155">
    <property type="term" value="F:phosphorelay sensor kinase activity"/>
    <property type="evidence" value="ECO:0007669"/>
    <property type="project" value="InterPro"/>
</dbReference>
<sequence>MVAGPEWMAALDSAALLDSVQEAFLAVDSTGLVRGVNRSAEELLGFPAEEICGRHLDDTLHPEHDGPTAPALARLFASAPRRPVAREIRVRHRDGRMLAVRATVSVIPAAGSPIACIFLTDLSGQADAEARADRNDSFLAALLDSLSVGVTACDDRGRLVVLNQAARSDLGLLPDGPVPEPGKITAGTILRDGRSVPLAWEQTPLGRACQGEHVAPTDVVVEVPGRSARTLATTARPIHGADRRQIGAVAVGQDVTAVRRLERFRACQDTIEKLLGTSPSITAVAPDLLRTVAGTLGWPGAELFLLDEGSGTLRPAGHWGAADEIFGHQPVHGQGITGRVWATGQPILVPDLTVRNDRITGYERERQEACLRNGVRTALGVPVRDGGTLLGVLTCYAAAPEVHEDQLVVLLNGVASQIGAYVALRRSEQLARQLSQVQEDFVNLVGHELRTPLTSITANARMLAEDAGLLDDEHRQMVTAIDRNAAILQSIVDALLDLAHLDAGHTDLQLSPVDLTAVVSDAITVARHTAADAGVRIEAALPERLTTTGDGVRLRQVVDDVLANAITYSRAGEPVRITMTTDPTTIHLHVTDLGIGVPAGEHGRVFDRFFRGSNVRHHGIAGHGLGLSLARAIVHLHHGTISLSDNQPTGTVVCVRLPLRDTPVPVS</sequence>
<comment type="caution">
    <text evidence="17">The sequence shown here is derived from an EMBL/GenBank/DDBJ whole genome shotgun (WGS) entry which is preliminary data.</text>
</comment>
<protein>
    <recommendedName>
        <fullName evidence="14">Sensor-like histidine kinase SenX3</fullName>
        <ecNumber evidence="4">2.7.13.3</ecNumber>
    </recommendedName>
</protein>
<dbReference type="EC" id="2.7.13.3" evidence="4"/>
<dbReference type="SUPFAM" id="SSF55781">
    <property type="entry name" value="GAF domain-like"/>
    <property type="match status" value="1"/>
</dbReference>
<dbReference type="SUPFAM" id="SSF55785">
    <property type="entry name" value="PYP-like sensor domain (PAS domain)"/>
    <property type="match status" value="2"/>
</dbReference>
<evidence type="ECO:0000256" key="9">
    <source>
        <dbReference type="ARBA" id="ARBA00022777"/>
    </source>
</evidence>
<dbReference type="GO" id="GO:0006355">
    <property type="term" value="P:regulation of DNA-templated transcription"/>
    <property type="evidence" value="ECO:0007669"/>
    <property type="project" value="InterPro"/>
</dbReference>
<dbReference type="SMART" id="SM00388">
    <property type="entry name" value="HisKA"/>
    <property type="match status" value="1"/>
</dbReference>
<evidence type="ECO:0000259" key="15">
    <source>
        <dbReference type="PROSITE" id="PS50109"/>
    </source>
</evidence>
<dbReference type="SUPFAM" id="SSF47384">
    <property type="entry name" value="Homodimeric domain of signal transducing histidine kinase"/>
    <property type="match status" value="1"/>
</dbReference>
<keyword evidence="7" id="KW-0812">Transmembrane</keyword>
<keyword evidence="5" id="KW-0597">Phosphoprotein</keyword>
<dbReference type="Gene3D" id="3.30.565.10">
    <property type="entry name" value="Histidine kinase-like ATPase, C-terminal domain"/>
    <property type="match status" value="1"/>
</dbReference>
<dbReference type="CDD" id="cd00082">
    <property type="entry name" value="HisKA"/>
    <property type="match status" value="1"/>
</dbReference>
<dbReference type="InterPro" id="IPR001610">
    <property type="entry name" value="PAC"/>
</dbReference>
<gene>
    <name evidence="17" type="ORF">Acy02nite_25580</name>
</gene>
<dbReference type="SMART" id="SM00387">
    <property type="entry name" value="HATPase_c"/>
    <property type="match status" value="1"/>
</dbReference>
<dbReference type="NCBIfam" id="TIGR00229">
    <property type="entry name" value="sensory_box"/>
    <property type="match status" value="1"/>
</dbReference>
<dbReference type="Proteomes" id="UP000619479">
    <property type="component" value="Unassembled WGS sequence"/>
</dbReference>
<accession>A0A919IFZ3</accession>
<organism evidence="17 18">
    <name type="scientific">Actinoplanes cyaneus</name>
    <dbReference type="NCBI Taxonomy" id="52696"/>
    <lineage>
        <taxon>Bacteria</taxon>
        <taxon>Bacillati</taxon>
        <taxon>Actinomycetota</taxon>
        <taxon>Actinomycetes</taxon>
        <taxon>Micromonosporales</taxon>
        <taxon>Micromonosporaceae</taxon>
        <taxon>Actinoplanes</taxon>
    </lineage>
</organism>
<keyword evidence="18" id="KW-1185">Reference proteome</keyword>
<dbReference type="Pfam" id="PF02518">
    <property type="entry name" value="HATPase_c"/>
    <property type="match status" value="1"/>
</dbReference>
<evidence type="ECO:0000256" key="2">
    <source>
        <dbReference type="ARBA" id="ARBA00004141"/>
    </source>
</evidence>
<keyword evidence="9" id="KW-0418">Kinase</keyword>
<dbReference type="Pfam" id="PF00989">
    <property type="entry name" value="PAS"/>
    <property type="match status" value="1"/>
</dbReference>
<dbReference type="SMART" id="SM00086">
    <property type="entry name" value="PAC"/>
    <property type="match status" value="2"/>
</dbReference>
<dbReference type="Pfam" id="PF00512">
    <property type="entry name" value="HisKA"/>
    <property type="match status" value="1"/>
</dbReference>
<dbReference type="Pfam" id="PF13185">
    <property type="entry name" value="GAF_2"/>
    <property type="match status" value="1"/>
</dbReference>
<evidence type="ECO:0000256" key="7">
    <source>
        <dbReference type="ARBA" id="ARBA00022692"/>
    </source>
</evidence>
<dbReference type="GO" id="GO:0030295">
    <property type="term" value="F:protein kinase activator activity"/>
    <property type="evidence" value="ECO:0007669"/>
    <property type="project" value="TreeGrafter"/>
</dbReference>
<dbReference type="InterPro" id="IPR050351">
    <property type="entry name" value="BphY/WalK/GraS-like"/>
</dbReference>
<evidence type="ECO:0000313" key="18">
    <source>
        <dbReference type="Proteomes" id="UP000619479"/>
    </source>
</evidence>
<dbReference type="GO" id="GO:0000156">
    <property type="term" value="F:phosphorelay response regulator activity"/>
    <property type="evidence" value="ECO:0007669"/>
    <property type="project" value="TreeGrafter"/>
</dbReference>
<dbReference type="InterPro" id="IPR013767">
    <property type="entry name" value="PAS_fold"/>
</dbReference>
<evidence type="ECO:0000256" key="3">
    <source>
        <dbReference type="ARBA" id="ARBA00004236"/>
    </source>
</evidence>
<evidence type="ECO:0000256" key="10">
    <source>
        <dbReference type="ARBA" id="ARBA00022840"/>
    </source>
</evidence>
<proteinExistence type="predicted"/>
<dbReference type="GO" id="GO:0005886">
    <property type="term" value="C:plasma membrane"/>
    <property type="evidence" value="ECO:0007669"/>
    <property type="project" value="UniProtKB-SubCell"/>
</dbReference>
<dbReference type="GO" id="GO:0005524">
    <property type="term" value="F:ATP binding"/>
    <property type="evidence" value="ECO:0007669"/>
    <property type="project" value="UniProtKB-KW"/>
</dbReference>
<dbReference type="SMART" id="SM00091">
    <property type="entry name" value="PAS"/>
    <property type="match status" value="2"/>
</dbReference>
<keyword evidence="6" id="KW-0808">Transferase</keyword>
<dbReference type="InterPro" id="IPR005467">
    <property type="entry name" value="His_kinase_dom"/>
</dbReference>
<keyword evidence="10" id="KW-0067">ATP-binding</keyword>
<dbReference type="PROSITE" id="PS50112">
    <property type="entry name" value="PAS"/>
    <property type="match status" value="1"/>
</dbReference>
<dbReference type="Gene3D" id="3.30.450.40">
    <property type="match status" value="1"/>
</dbReference>
<dbReference type="InterPro" id="IPR036097">
    <property type="entry name" value="HisK_dim/P_sf"/>
</dbReference>
<dbReference type="EMBL" id="BOMH01000018">
    <property type="protein sequence ID" value="GID64677.1"/>
    <property type="molecule type" value="Genomic_DNA"/>
</dbReference>
<evidence type="ECO:0000256" key="11">
    <source>
        <dbReference type="ARBA" id="ARBA00022989"/>
    </source>
</evidence>
<name>A0A919IFZ3_9ACTN</name>
<evidence type="ECO:0000256" key="5">
    <source>
        <dbReference type="ARBA" id="ARBA00022553"/>
    </source>
</evidence>
<keyword evidence="13" id="KW-0472">Membrane</keyword>
<dbReference type="PRINTS" id="PR00344">
    <property type="entry name" value="BCTRLSENSOR"/>
</dbReference>
<evidence type="ECO:0000256" key="6">
    <source>
        <dbReference type="ARBA" id="ARBA00022679"/>
    </source>
</evidence>
<dbReference type="InterPro" id="IPR004358">
    <property type="entry name" value="Sig_transdc_His_kin-like_C"/>
</dbReference>
<evidence type="ECO:0000256" key="12">
    <source>
        <dbReference type="ARBA" id="ARBA00023012"/>
    </source>
</evidence>
<dbReference type="InterPro" id="IPR036890">
    <property type="entry name" value="HATPase_C_sf"/>
</dbReference>
<evidence type="ECO:0000256" key="1">
    <source>
        <dbReference type="ARBA" id="ARBA00000085"/>
    </source>
</evidence>
<dbReference type="InterPro" id="IPR003661">
    <property type="entry name" value="HisK_dim/P_dom"/>
</dbReference>
<dbReference type="Gene3D" id="3.30.450.20">
    <property type="entry name" value="PAS domain"/>
    <property type="match status" value="2"/>
</dbReference>
<dbReference type="Gene3D" id="1.10.287.130">
    <property type="match status" value="1"/>
</dbReference>
<reference evidence="17" key="1">
    <citation type="submission" date="2021-01" db="EMBL/GenBank/DDBJ databases">
        <title>Whole genome shotgun sequence of Actinoplanes cyaneus NBRC 14990.</title>
        <authorList>
            <person name="Komaki H."/>
            <person name="Tamura T."/>
        </authorList>
    </citation>
    <scope>NUCLEOTIDE SEQUENCE</scope>
    <source>
        <strain evidence="17">NBRC 14990</strain>
    </source>
</reference>
<keyword evidence="12" id="KW-0902">Two-component regulatory system</keyword>
<dbReference type="InterPro" id="IPR035965">
    <property type="entry name" value="PAS-like_dom_sf"/>
</dbReference>
<dbReference type="InterPro" id="IPR029016">
    <property type="entry name" value="GAF-like_dom_sf"/>
</dbReference>
<dbReference type="PANTHER" id="PTHR42878:SF7">
    <property type="entry name" value="SENSOR HISTIDINE KINASE GLRK"/>
    <property type="match status" value="1"/>
</dbReference>